<sequence length="407" mass="47107">MDPFVYLARHRIAVCKECRFACVSDEVATHLRIRHSHMTPAERRKVIQEVEKLPSILRNQAELVNFQFPPATAHPIPLLSPPQPDGIKCHICSHIVRQEKKMQAHCRQRHGWCNPKSQGRPLKQDSSRPPPRLPWTTGVWCQRFFPSRAASGWFEVRRPSTTTQGVNSPSAHNTQNTHGIAGISGGKMARVPPETRTHVQQVLAREKDRLGAERQLRVCAKGFGEDSFANVSVWLQRTQWPRVYKDVRRDILLAMTQLPARKVDSIPRQDRILGQGLCEGDPNIISPSADEDKIRCFLGAIDIMLDRCEETAQHTSRVLLCWLVSSKLQTYRPRPFPLAIEENTRRRYRTLWKRFITFIIRAYRMPAALREDEVRVQLRPELMRQLRCLWEHDAWESIQVAQGQWPK</sequence>
<gene>
    <name evidence="3" type="ORF">B0J13DRAFT_404246</name>
</gene>
<dbReference type="InterPro" id="IPR013087">
    <property type="entry name" value="Znf_C2H2_type"/>
</dbReference>
<reference evidence="3" key="1">
    <citation type="journal article" date="2021" name="Nat. Commun.">
        <title>Genetic determinants of endophytism in the Arabidopsis root mycobiome.</title>
        <authorList>
            <person name="Mesny F."/>
            <person name="Miyauchi S."/>
            <person name="Thiergart T."/>
            <person name="Pickel B."/>
            <person name="Atanasova L."/>
            <person name="Karlsson M."/>
            <person name="Huettel B."/>
            <person name="Barry K.W."/>
            <person name="Haridas S."/>
            <person name="Chen C."/>
            <person name="Bauer D."/>
            <person name="Andreopoulos W."/>
            <person name="Pangilinan J."/>
            <person name="LaButti K."/>
            <person name="Riley R."/>
            <person name="Lipzen A."/>
            <person name="Clum A."/>
            <person name="Drula E."/>
            <person name="Henrissat B."/>
            <person name="Kohler A."/>
            <person name="Grigoriev I.V."/>
            <person name="Martin F.M."/>
            <person name="Hacquard S."/>
        </authorList>
    </citation>
    <scope>NUCLEOTIDE SEQUENCE</scope>
    <source>
        <strain evidence="3">MPI-CAGE-AT-0021</strain>
    </source>
</reference>
<dbReference type="Proteomes" id="UP000717696">
    <property type="component" value="Unassembled WGS sequence"/>
</dbReference>
<feature type="non-terminal residue" evidence="3">
    <location>
        <position position="407"/>
    </location>
</feature>
<proteinExistence type="predicted"/>
<evidence type="ECO:0000256" key="1">
    <source>
        <dbReference type="SAM" id="MobiDB-lite"/>
    </source>
</evidence>
<feature type="domain" description="C2H2-type" evidence="2">
    <location>
        <begin position="89"/>
        <end position="110"/>
    </location>
</feature>
<organism evidence="3 4">
    <name type="scientific">Dactylonectria estremocensis</name>
    <dbReference type="NCBI Taxonomy" id="1079267"/>
    <lineage>
        <taxon>Eukaryota</taxon>
        <taxon>Fungi</taxon>
        <taxon>Dikarya</taxon>
        <taxon>Ascomycota</taxon>
        <taxon>Pezizomycotina</taxon>
        <taxon>Sordariomycetes</taxon>
        <taxon>Hypocreomycetidae</taxon>
        <taxon>Hypocreales</taxon>
        <taxon>Nectriaceae</taxon>
        <taxon>Dactylonectria</taxon>
    </lineage>
</organism>
<evidence type="ECO:0000313" key="3">
    <source>
        <dbReference type="EMBL" id="KAH7111691.1"/>
    </source>
</evidence>
<protein>
    <recommendedName>
        <fullName evidence="2">C2H2-type domain-containing protein</fullName>
    </recommendedName>
</protein>
<comment type="caution">
    <text evidence="3">The sequence shown here is derived from an EMBL/GenBank/DDBJ whole genome shotgun (WGS) entry which is preliminary data.</text>
</comment>
<dbReference type="OrthoDB" id="5153449at2759"/>
<dbReference type="AlphaFoldDB" id="A0A9P9I8F4"/>
<dbReference type="EMBL" id="JAGMUU010000054">
    <property type="protein sequence ID" value="KAH7111691.1"/>
    <property type="molecule type" value="Genomic_DNA"/>
</dbReference>
<name>A0A9P9I8F4_9HYPO</name>
<accession>A0A9P9I8F4</accession>
<dbReference type="Pfam" id="PF12013">
    <property type="entry name" value="OrsD"/>
    <property type="match status" value="1"/>
</dbReference>
<dbReference type="InterPro" id="IPR022698">
    <property type="entry name" value="OrsD"/>
</dbReference>
<dbReference type="PROSITE" id="PS00028">
    <property type="entry name" value="ZINC_FINGER_C2H2_1"/>
    <property type="match status" value="1"/>
</dbReference>
<evidence type="ECO:0000313" key="4">
    <source>
        <dbReference type="Proteomes" id="UP000717696"/>
    </source>
</evidence>
<feature type="region of interest" description="Disordered" evidence="1">
    <location>
        <begin position="111"/>
        <end position="133"/>
    </location>
</feature>
<keyword evidence="4" id="KW-1185">Reference proteome</keyword>
<evidence type="ECO:0000259" key="2">
    <source>
        <dbReference type="PROSITE" id="PS00028"/>
    </source>
</evidence>